<evidence type="ECO:0000256" key="6">
    <source>
        <dbReference type="ARBA" id="ARBA00022792"/>
    </source>
</evidence>
<dbReference type="GO" id="GO:0005743">
    <property type="term" value="C:mitochondrial inner membrane"/>
    <property type="evidence" value="ECO:0007669"/>
    <property type="project" value="UniProtKB-SubCell"/>
</dbReference>
<evidence type="ECO:0000256" key="5">
    <source>
        <dbReference type="ARBA" id="ARBA00022692"/>
    </source>
</evidence>
<evidence type="ECO:0000313" key="12">
    <source>
        <dbReference type="EMBL" id="KAK9501591.1"/>
    </source>
</evidence>
<evidence type="ECO:0008006" key="14">
    <source>
        <dbReference type="Google" id="ProtNLM"/>
    </source>
</evidence>
<keyword evidence="11" id="KW-0472">Membrane</keyword>
<comment type="caution">
    <text evidence="12">The sequence shown here is derived from an EMBL/GenBank/DDBJ whole genome shotgun (WGS) entry which is preliminary data.</text>
</comment>
<dbReference type="PANTHER" id="PTHR45758">
    <property type="entry name" value="MITOFERRIN-1-RELATED"/>
    <property type="match status" value="1"/>
</dbReference>
<keyword evidence="6" id="KW-0999">Mitochondrion inner membrane</keyword>
<dbReference type="GO" id="GO:0015093">
    <property type="term" value="F:ferrous iron transmembrane transporter activity"/>
    <property type="evidence" value="ECO:0007669"/>
    <property type="project" value="TreeGrafter"/>
</dbReference>
<dbReference type="InterPro" id="IPR018108">
    <property type="entry name" value="MCP_transmembrane"/>
</dbReference>
<dbReference type="InterPro" id="IPR023395">
    <property type="entry name" value="MCP_dom_sf"/>
</dbReference>
<comment type="similarity">
    <text evidence="2">Belongs to the mitochondrial carrier (TC 2.A.29) family.</text>
</comment>
<dbReference type="SUPFAM" id="SSF103506">
    <property type="entry name" value="Mitochondrial carrier"/>
    <property type="match status" value="1"/>
</dbReference>
<keyword evidence="13" id="KW-1185">Reference proteome</keyword>
<gene>
    <name evidence="12" type="ORF">O3M35_012288</name>
</gene>
<evidence type="ECO:0000256" key="8">
    <source>
        <dbReference type="ARBA" id="ARBA00023004"/>
    </source>
</evidence>
<name>A0AAW1CRU7_9HEMI</name>
<dbReference type="GO" id="GO:0048250">
    <property type="term" value="P:iron import into the mitochondrion"/>
    <property type="evidence" value="ECO:0007669"/>
    <property type="project" value="TreeGrafter"/>
</dbReference>
<reference evidence="12 13" key="1">
    <citation type="submission" date="2022-12" db="EMBL/GenBank/DDBJ databases">
        <title>Chromosome-level genome assembly of true bugs.</title>
        <authorList>
            <person name="Ma L."/>
            <person name="Li H."/>
        </authorList>
    </citation>
    <scope>NUCLEOTIDE SEQUENCE [LARGE SCALE GENOMIC DNA]</scope>
    <source>
        <strain evidence="12">Lab_2022b</strain>
    </source>
</reference>
<evidence type="ECO:0000256" key="1">
    <source>
        <dbReference type="ARBA" id="ARBA00004448"/>
    </source>
</evidence>
<dbReference type="EMBL" id="JAPXFL010000009">
    <property type="protein sequence ID" value="KAK9501591.1"/>
    <property type="molecule type" value="Genomic_DNA"/>
</dbReference>
<dbReference type="Proteomes" id="UP001461498">
    <property type="component" value="Unassembled WGS sequence"/>
</dbReference>
<dbReference type="Pfam" id="PF00153">
    <property type="entry name" value="Mito_carr"/>
    <property type="match status" value="1"/>
</dbReference>
<dbReference type="AlphaFoldDB" id="A0AAW1CRU7"/>
<dbReference type="Gene3D" id="1.50.40.10">
    <property type="entry name" value="Mitochondrial carrier domain"/>
    <property type="match status" value="1"/>
</dbReference>
<evidence type="ECO:0000256" key="9">
    <source>
        <dbReference type="ARBA" id="ARBA00023065"/>
    </source>
</evidence>
<keyword evidence="4" id="KW-0410">Iron transport</keyword>
<keyword evidence="5" id="KW-0812">Transmembrane</keyword>
<evidence type="ECO:0000256" key="10">
    <source>
        <dbReference type="ARBA" id="ARBA00023128"/>
    </source>
</evidence>
<organism evidence="12 13">
    <name type="scientific">Rhynocoris fuscipes</name>
    <dbReference type="NCBI Taxonomy" id="488301"/>
    <lineage>
        <taxon>Eukaryota</taxon>
        <taxon>Metazoa</taxon>
        <taxon>Ecdysozoa</taxon>
        <taxon>Arthropoda</taxon>
        <taxon>Hexapoda</taxon>
        <taxon>Insecta</taxon>
        <taxon>Pterygota</taxon>
        <taxon>Neoptera</taxon>
        <taxon>Paraneoptera</taxon>
        <taxon>Hemiptera</taxon>
        <taxon>Heteroptera</taxon>
        <taxon>Panheteroptera</taxon>
        <taxon>Cimicomorpha</taxon>
        <taxon>Reduviidae</taxon>
        <taxon>Harpactorinae</taxon>
        <taxon>Harpactorini</taxon>
        <taxon>Rhynocoris</taxon>
    </lineage>
</organism>
<keyword evidence="8" id="KW-0408">Iron</keyword>
<evidence type="ECO:0000256" key="11">
    <source>
        <dbReference type="ARBA" id="ARBA00023136"/>
    </source>
</evidence>
<dbReference type="PANTHER" id="PTHR45758:SF20">
    <property type="entry name" value="MITOFERRIN-2"/>
    <property type="match status" value="1"/>
</dbReference>
<evidence type="ECO:0000313" key="13">
    <source>
        <dbReference type="Proteomes" id="UP001461498"/>
    </source>
</evidence>
<comment type="subcellular location">
    <subcellularLocation>
        <location evidence="1">Mitochondrion inner membrane</location>
        <topology evidence="1">Multi-pass membrane protein</topology>
    </subcellularLocation>
</comment>
<evidence type="ECO:0000256" key="4">
    <source>
        <dbReference type="ARBA" id="ARBA00022496"/>
    </source>
</evidence>
<accession>A0AAW1CRU7</accession>
<evidence type="ECO:0000256" key="7">
    <source>
        <dbReference type="ARBA" id="ARBA00022989"/>
    </source>
</evidence>
<keyword evidence="10" id="KW-0496">Mitochondrion</keyword>
<keyword evidence="3" id="KW-0813">Transport</keyword>
<protein>
    <recommendedName>
        <fullName evidence="14">Mitoferrin-1</fullName>
    </recommendedName>
</protein>
<evidence type="ECO:0000256" key="2">
    <source>
        <dbReference type="ARBA" id="ARBA00006375"/>
    </source>
</evidence>
<keyword evidence="7" id="KW-1133">Transmembrane helix</keyword>
<keyword evidence="9" id="KW-0406">Ion transport</keyword>
<proteinExistence type="inferred from homology"/>
<evidence type="ECO:0000256" key="3">
    <source>
        <dbReference type="ARBA" id="ARBA00022448"/>
    </source>
</evidence>
<sequence>MQSLTATRNGGMREVMTSMVTQEGYLRPIRGMQIVVMGAGPAHALYFSCYEFLKEMFTTRWNFNNTLGYGLYFSFIT</sequence>